<protein>
    <submittedName>
        <fullName evidence="2">Uncharacterized protein</fullName>
    </submittedName>
</protein>
<keyword evidence="3" id="KW-1185">Reference proteome</keyword>
<feature type="region of interest" description="Disordered" evidence="1">
    <location>
        <begin position="1"/>
        <end position="86"/>
    </location>
</feature>
<reference evidence="2" key="1">
    <citation type="submission" date="2023-10" db="EMBL/GenBank/DDBJ databases">
        <authorList>
            <person name="Chen Y."/>
            <person name="Shah S."/>
            <person name="Dougan E. K."/>
            <person name="Thang M."/>
            <person name="Chan C."/>
        </authorList>
    </citation>
    <scope>NUCLEOTIDE SEQUENCE [LARGE SCALE GENOMIC DNA]</scope>
</reference>
<gene>
    <name evidence="2" type="ORF">PCOR1329_LOCUS16357</name>
</gene>
<dbReference type="Proteomes" id="UP001189429">
    <property type="component" value="Unassembled WGS sequence"/>
</dbReference>
<accession>A0ABN9QZN7</accession>
<comment type="caution">
    <text evidence="2">The sequence shown here is derived from an EMBL/GenBank/DDBJ whole genome shotgun (WGS) entry which is preliminary data.</text>
</comment>
<evidence type="ECO:0000313" key="3">
    <source>
        <dbReference type="Proteomes" id="UP001189429"/>
    </source>
</evidence>
<sequence length="180" mass="19683">MAANEKAKASAVARQPLQACSAPPKPQALKRRRSRKGSAEVGQPPAWRTRCAGWSRQAESPGAEPPGANGPLAQAAPRAVPQAAPHSADELEAIVISLERRPDRMAGCEARLREFCPGLRYSRFTATDGRLTAIPDSDAVRKWHTGRNVVYQRLRAVRKGWNDLDSYTERAPRGARPTKL</sequence>
<dbReference type="EMBL" id="CAUYUJ010005003">
    <property type="protein sequence ID" value="CAK0811896.1"/>
    <property type="molecule type" value="Genomic_DNA"/>
</dbReference>
<name>A0ABN9QZN7_9DINO</name>
<evidence type="ECO:0000256" key="1">
    <source>
        <dbReference type="SAM" id="MobiDB-lite"/>
    </source>
</evidence>
<feature type="compositionally biased region" description="Low complexity" evidence="1">
    <location>
        <begin position="71"/>
        <end position="85"/>
    </location>
</feature>
<organism evidence="2 3">
    <name type="scientific">Prorocentrum cordatum</name>
    <dbReference type="NCBI Taxonomy" id="2364126"/>
    <lineage>
        <taxon>Eukaryota</taxon>
        <taxon>Sar</taxon>
        <taxon>Alveolata</taxon>
        <taxon>Dinophyceae</taxon>
        <taxon>Prorocentrales</taxon>
        <taxon>Prorocentraceae</taxon>
        <taxon>Prorocentrum</taxon>
    </lineage>
</organism>
<proteinExistence type="predicted"/>
<evidence type="ECO:0000313" key="2">
    <source>
        <dbReference type="EMBL" id="CAK0811896.1"/>
    </source>
</evidence>